<feature type="transmembrane region" description="Helical" evidence="1">
    <location>
        <begin position="12"/>
        <end position="36"/>
    </location>
</feature>
<keyword evidence="1" id="KW-0472">Membrane</keyword>
<reference evidence="3 4" key="1">
    <citation type="journal article" date="2014" name="Genome Announc.">
        <title>Draft Genome Sequence of Marinomonas sp. Strain D104, a Polycyclic Aromatic Hydrocarbon-Degrading Bacterium from the Deep-Sea Sediment of the Arctic Ocean.</title>
        <authorList>
            <person name="Dong C."/>
            <person name="Bai X."/>
            <person name="Lai Q."/>
            <person name="Xie Y."/>
            <person name="Chen X."/>
            <person name="Shao Z."/>
        </authorList>
    </citation>
    <scope>NUCLEOTIDE SEQUENCE [LARGE SCALE GENOMIC DNA]</scope>
    <source>
        <strain evidence="3 4">D104</strain>
    </source>
</reference>
<feature type="domain" description="Phospholipid/glycerol acyltransferase" evidence="2">
    <location>
        <begin position="90"/>
        <end position="232"/>
    </location>
</feature>
<comment type="caution">
    <text evidence="3">The sequence shown here is derived from an EMBL/GenBank/DDBJ whole genome shotgun (WGS) entry which is preliminary data.</text>
</comment>
<proteinExistence type="predicted"/>
<evidence type="ECO:0000256" key="1">
    <source>
        <dbReference type="SAM" id="Phobius"/>
    </source>
</evidence>
<name>W1RZQ0_9GAMM</name>
<dbReference type="PATRIC" id="fig|1208321.3.peg.306"/>
<keyword evidence="3" id="KW-0808">Transferase</keyword>
<dbReference type="GO" id="GO:0016746">
    <property type="term" value="F:acyltransferase activity"/>
    <property type="evidence" value="ECO:0007669"/>
    <property type="project" value="UniProtKB-KW"/>
</dbReference>
<dbReference type="STRING" id="1208321.D104_01500"/>
<dbReference type="eggNOG" id="COG0204">
    <property type="taxonomic scope" value="Bacteria"/>
</dbReference>
<dbReference type="SMART" id="SM00563">
    <property type="entry name" value="PlsC"/>
    <property type="match status" value="1"/>
</dbReference>
<sequence length="301" mass="34964">MYLGLVMSVLKGSVSFFLIVINTLICFVPVMVLALCKCVMPFASVRAVLNVILDRIATLWIGINNLNQRCLGKAVLDVSGEKDFSLNEWYMVTANHQSWVDILILQRLFNRRIPFIKFFLKRELIWVPFIGLAWWALEFPFMKRYSPALLQKRPELKGKDIEITKRACDKFQHFPVAIMNFLEGTRFTTKKHAQQSSQFKHLLMPKAGGLSFALNAMDGKLHQLIDVTIVYPDGIPSFFDYLCGKVSEVKIHARAMPIENTLLGDYQNDAEYRAYFQQWVNELWRQKDQRIERMTKSEKTK</sequence>
<keyword evidence="3" id="KW-0012">Acyltransferase</keyword>
<dbReference type="EMBL" id="AYOZ01000001">
    <property type="protein sequence ID" value="ETI62442.1"/>
    <property type="molecule type" value="Genomic_DNA"/>
</dbReference>
<gene>
    <name evidence="3" type="ORF">D104_01500</name>
</gene>
<keyword evidence="4" id="KW-1185">Reference proteome</keyword>
<organism evidence="3 4">
    <name type="scientific">Marinomonas profundimaris</name>
    <dbReference type="NCBI Taxonomy" id="1208321"/>
    <lineage>
        <taxon>Bacteria</taxon>
        <taxon>Pseudomonadati</taxon>
        <taxon>Pseudomonadota</taxon>
        <taxon>Gammaproteobacteria</taxon>
        <taxon>Oceanospirillales</taxon>
        <taxon>Oceanospirillaceae</taxon>
        <taxon>Marinomonas</taxon>
    </lineage>
</organism>
<accession>W1RZQ0</accession>
<dbReference type="InterPro" id="IPR002123">
    <property type="entry name" value="Plipid/glycerol_acylTrfase"/>
</dbReference>
<evidence type="ECO:0000313" key="4">
    <source>
        <dbReference type="Proteomes" id="UP000018857"/>
    </source>
</evidence>
<dbReference type="Proteomes" id="UP000018857">
    <property type="component" value="Unassembled WGS sequence"/>
</dbReference>
<dbReference type="SUPFAM" id="SSF69593">
    <property type="entry name" value="Glycerol-3-phosphate (1)-acyltransferase"/>
    <property type="match status" value="1"/>
</dbReference>
<evidence type="ECO:0000259" key="2">
    <source>
        <dbReference type="SMART" id="SM00563"/>
    </source>
</evidence>
<dbReference type="CDD" id="cd07990">
    <property type="entry name" value="LPLAT_LCLAT1-like"/>
    <property type="match status" value="1"/>
</dbReference>
<dbReference type="PANTHER" id="PTHR10983:SF16">
    <property type="entry name" value="LYSOCARDIOLIPIN ACYLTRANSFERASE 1"/>
    <property type="match status" value="1"/>
</dbReference>
<dbReference type="NCBIfam" id="NF010621">
    <property type="entry name" value="PRK14014.1"/>
    <property type="match status" value="1"/>
</dbReference>
<keyword evidence="1" id="KW-1133">Transmembrane helix</keyword>
<evidence type="ECO:0000313" key="3">
    <source>
        <dbReference type="EMBL" id="ETI62442.1"/>
    </source>
</evidence>
<dbReference type="Pfam" id="PF01553">
    <property type="entry name" value="Acyltransferase"/>
    <property type="match status" value="1"/>
</dbReference>
<protein>
    <submittedName>
        <fullName evidence="3">Acyltransferase</fullName>
    </submittedName>
</protein>
<dbReference type="AlphaFoldDB" id="W1RZQ0"/>
<dbReference type="PANTHER" id="PTHR10983">
    <property type="entry name" value="1-ACYLGLYCEROL-3-PHOSPHATE ACYLTRANSFERASE-RELATED"/>
    <property type="match status" value="1"/>
</dbReference>
<keyword evidence="1" id="KW-0812">Transmembrane</keyword>